<dbReference type="PANTHER" id="PTHR43024">
    <property type="entry name" value="UDP-N-ACETYLMURAMOYL-TRIPEPTIDE--D-ALANYL-D-ALANINE LIGASE"/>
    <property type="match status" value="1"/>
</dbReference>
<evidence type="ECO:0000259" key="12">
    <source>
        <dbReference type="Pfam" id="PF01225"/>
    </source>
</evidence>
<gene>
    <name evidence="10" type="primary">murF</name>
    <name evidence="15" type="ORF">SAMN02910343_00464</name>
</gene>
<dbReference type="Pfam" id="PF01225">
    <property type="entry name" value="Mur_ligase"/>
    <property type="match status" value="1"/>
</dbReference>
<evidence type="ECO:0000256" key="11">
    <source>
        <dbReference type="RuleBase" id="RU004136"/>
    </source>
</evidence>
<dbReference type="GO" id="GO:0005524">
    <property type="term" value="F:ATP binding"/>
    <property type="evidence" value="ECO:0007669"/>
    <property type="project" value="UniProtKB-UniRule"/>
</dbReference>
<dbReference type="GO" id="GO:0009252">
    <property type="term" value="P:peptidoglycan biosynthetic process"/>
    <property type="evidence" value="ECO:0007669"/>
    <property type="project" value="UniProtKB-UniRule"/>
</dbReference>
<dbReference type="GO" id="GO:0051301">
    <property type="term" value="P:cell division"/>
    <property type="evidence" value="ECO:0007669"/>
    <property type="project" value="UniProtKB-KW"/>
</dbReference>
<feature type="domain" description="Mur ligase C-terminal" evidence="13">
    <location>
        <begin position="323"/>
        <end position="441"/>
    </location>
</feature>
<evidence type="ECO:0000256" key="1">
    <source>
        <dbReference type="ARBA" id="ARBA00022490"/>
    </source>
</evidence>
<dbReference type="OrthoDB" id="9801978at2"/>
<evidence type="ECO:0000256" key="8">
    <source>
        <dbReference type="ARBA" id="ARBA00023306"/>
    </source>
</evidence>
<dbReference type="Pfam" id="PF02875">
    <property type="entry name" value="Mur_ligase_C"/>
    <property type="match status" value="1"/>
</dbReference>
<dbReference type="NCBIfam" id="TIGR01143">
    <property type="entry name" value="murF"/>
    <property type="match status" value="1"/>
</dbReference>
<dbReference type="GeneID" id="87755509"/>
<evidence type="ECO:0000256" key="3">
    <source>
        <dbReference type="ARBA" id="ARBA00022618"/>
    </source>
</evidence>
<keyword evidence="8 10" id="KW-0131">Cell cycle</keyword>
<dbReference type="InterPro" id="IPR004101">
    <property type="entry name" value="Mur_ligase_C"/>
</dbReference>
<comment type="similarity">
    <text evidence="10">Belongs to the MurCDEF family. MurF subfamily.</text>
</comment>
<dbReference type="EC" id="6.3.2.10" evidence="10 11"/>
<protein>
    <recommendedName>
        <fullName evidence="10 11">UDP-N-acetylmuramoyl-tripeptide--D-alanyl-D-alanine ligase</fullName>
        <ecNumber evidence="10 11">6.3.2.10</ecNumber>
    </recommendedName>
    <alternativeName>
        <fullName evidence="10">D-alanyl-D-alanine-adding enzyme</fullName>
    </alternativeName>
</protein>
<comment type="pathway">
    <text evidence="10 11">Cell wall biogenesis; peptidoglycan biosynthesis.</text>
</comment>
<dbReference type="GO" id="GO:0071555">
    <property type="term" value="P:cell wall organization"/>
    <property type="evidence" value="ECO:0007669"/>
    <property type="project" value="UniProtKB-KW"/>
</dbReference>
<dbReference type="HAMAP" id="MF_02019">
    <property type="entry name" value="MurF"/>
    <property type="match status" value="1"/>
</dbReference>
<dbReference type="InterPro" id="IPR000713">
    <property type="entry name" value="Mur_ligase_N"/>
</dbReference>
<dbReference type="GO" id="GO:0008360">
    <property type="term" value="P:regulation of cell shape"/>
    <property type="evidence" value="ECO:0007669"/>
    <property type="project" value="UniProtKB-KW"/>
</dbReference>
<dbReference type="GO" id="GO:0047480">
    <property type="term" value="F:UDP-N-acetylmuramoyl-tripeptide-D-alanyl-D-alanine ligase activity"/>
    <property type="evidence" value="ECO:0007669"/>
    <property type="project" value="UniProtKB-UniRule"/>
</dbReference>
<dbReference type="InterPro" id="IPR036565">
    <property type="entry name" value="Mur-like_cat_sf"/>
</dbReference>
<evidence type="ECO:0000256" key="2">
    <source>
        <dbReference type="ARBA" id="ARBA00022598"/>
    </source>
</evidence>
<keyword evidence="2 10" id="KW-0436">Ligase</keyword>
<keyword evidence="6 10" id="KW-0133">Cell shape</keyword>
<dbReference type="SUPFAM" id="SSF53244">
    <property type="entry name" value="MurD-like peptide ligases, peptide-binding domain"/>
    <property type="match status" value="1"/>
</dbReference>
<keyword evidence="9 10" id="KW-0961">Cell wall biogenesis/degradation</keyword>
<accession>A0A1G5VA67</accession>
<keyword evidence="3 10" id="KW-0132">Cell division</keyword>
<proteinExistence type="inferred from homology"/>
<dbReference type="PANTHER" id="PTHR43024:SF1">
    <property type="entry name" value="UDP-N-ACETYLMURAMOYL-TRIPEPTIDE--D-ALANYL-D-ALANINE LIGASE"/>
    <property type="match status" value="1"/>
</dbReference>
<dbReference type="Gene3D" id="3.40.1190.10">
    <property type="entry name" value="Mur-like, catalytic domain"/>
    <property type="match status" value="1"/>
</dbReference>
<name>A0A1G5VA67_9FIRM</name>
<dbReference type="InterPro" id="IPR051046">
    <property type="entry name" value="MurCDEF_CellWall_CoF430Synth"/>
</dbReference>
<dbReference type="EMBL" id="FMXA01000005">
    <property type="protein sequence ID" value="SDA42137.1"/>
    <property type="molecule type" value="Genomic_DNA"/>
</dbReference>
<feature type="domain" description="Mur ligase central" evidence="14">
    <location>
        <begin position="112"/>
        <end position="296"/>
    </location>
</feature>
<dbReference type="InterPro" id="IPR005863">
    <property type="entry name" value="UDP-N-AcMur_synth"/>
</dbReference>
<dbReference type="RefSeq" id="WP_091363424.1">
    <property type="nucleotide sequence ID" value="NZ_FMXA01000005.1"/>
</dbReference>
<evidence type="ECO:0000313" key="16">
    <source>
        <dbReference type="Proteomes" id="UP000199689"/>
    </source>
</evidence>
<dbReference type="InterPro" id="IPR035911">
    <property type="entry name" value="MurE/MurF_N"/>
</dbReference>
<sequence>MASFTIKEVQQASGAEILHTGAHESFDGISTDTRTIREGNLFVALSGENFDGHRFVRQAVEKGAYGVVVSRADAANDLPESVSVFLVKDTKKALEGCARFHRLRFNIPVIGVTGSNGKTTTKDMISAVLGTTYSVCRTVANHNNEIGMCQTLLSLKKEHGACVVEMGMRGFGQIEELCTFARPTIGVVTNVGTSHIGILGSQDNIAKAKGELVEALGSEGTAILNGDDARVLAMKDRFTGKTVTYGLHREDVCAEHVEYKPDRTEFDCSTPSGTFHVTLFVLGMHNVYDALAAIATGEVCGVSHDRMKQALADYRGASQRQAITTLGGVRIMDDSYNANPLSMEMAFRSLMQMEAKRRILVLGDMLELGDDEERYHYETGAKAGDMHVDAVITVGPLGRCIANGARDHGVPHVESFDTTEQAAGALKKYMQDGDLILLKASHSMHMDNILKMLGGTAE</sequence>
<dbReference type="GO" id="GO:0005737">
    <property type="term" value="C:cytoplasm"/>
    <property type="evidence" value="ECO:0007669"/>
    <property type="project" value="UniProtKB-SubCell"/>
</dbReference>
<reference evidence="15 16" key="1">
    <citation type="submission" date="2016-10" db="EMBL/GenBank/DDBJ databases">
        <authorList>
            <person name="de Groot N.N."/>
        </authorList>
    </citation>
    <scope>NUCLEOTIDE SEQUENCE [LARGE SCALE GENOMIC DNA]</scope>
    <source>
        <strain evidence="15 16">DSM 15230</strain>
    </source>
</reference>
<organism evidence="15 16">
    <name type="scientific">Allisonella histaminiformans</name>
    <dbReference type="NCBI Taxonomy" id="209880"/>
    <lineage>
        <taxon>Bacteria</taxon>
        <taxon>Bacillati</taxon>
        <taxon>Bacillota</taxon>
        <taxon>Negativicutes</taxon>
        <taxon>Veillonellales</taxon>
        <taxon>Veillonellaceae</taxon>
        <taxon>Allisonella</taxon>
    </lineage>
</organism>
<feature type="binding site" evidence="10">
    <location>
        <begin position="114"/>
        <end position="120"/>
    </location>
    <ligand>
        <name>ATP</name>
        <dbReference type="ChEBI" id="CHEBI:30616"/>
    </ligand>
</feature>
<dbReference type="InterPro" id="IPR036615">
    <property type="entry name" value="Mur_ligase_C_dom_sf"/>
</dbReference>
<dbReference type="Gene3D" id="3.40.1390.10">
    <property type="entry name" value="MurE/MurF, N-terminal domain"/>
    <property type="match status" value="1"/>
</dbReference>
<evidence type="ECO:0000259" key="14">
    <source>
        <dbReference type="Pfam" id="PF08245"/>
    </source>
</evidence>
<comment type="function">
    <text evidence="10 11">Involved in cell wall formation. Catalyzes the final step in the synthesis of UDP-N-acetylmuramoyl-pentapeptide, the precursor of murein.</text>
</comment>
<keyword evidence="7 10" id="KW-0573">Peptidoglycan synthesis</keyword>
<keyword evidence="16" id="KW-1185">Reference proteome</keyword>
<dbReference type="Proteomes" id="UP000199689">
    <property type="component" value="Unassembled WGS sequence"/>
</dbReference>
<dbReference type="Gene3D" id="3.90.190.20">
    <property type="entry name" value="Mur ligase, C-terminal domain"/>
    <property type="match status" value="1"/>
</dbReference>
<evidence type="ECO:0000256" key="7">
    <source>
        <dbReference type="ARBA" id="ARBA00022984"/>
    </source>
</evidence>
<evidence type="ECO:0000313" key="15">
    <source>
        <dbReference type="EMBL" id="SDA42137.1"/>
    </source>
</evidence>
<evidence type="ECO:0000256" key="5">
    <source>
        <dbReference type="ARBA" id="ARBA00022840"/>
    </source>
</evidence>
<evidence type="ECO:0000259" key="13">
    <source>
        <dbReference type="Pfam" id="PF02875"/>
    </source>
</evidence>
<dbReference type="AlphaFoldDB" id="A0A1G5VA67"/>
<dbReference type="UniPathway" id="UPA00219"/>
<comment type="catalytic activity">
    <reaction evidence="10 11">
        <text>D-alanyl-D-alanine + UDP-N-acetyl-alpha-D-muramoyl-L-alanyl-gamma-D-glutamyl-meso-2,6-diaminopimelate + ATP = UDP-N-acetyl-alpha-D-muramoyl-L-alanyl-gamma-D-glutamyl-meso-2,6-diaminopimeloyl-D-alanyl-D-alanine + ADP + phosphate + H(+)</text>
        <dbReference type="Rhea" id="RHEA:28374"/>
        <dbReference type="ChEBI" id="CHEBI:15378"/>
        <dbReference type="ChEBI" id="CHEBI:30616"/>
        <dbReference type="ChEBI" id="CHEBI:43474"/>
        <dbReference type="ChEBI" id="CHEBI:57822"/>
        <dbReference type="ChEBI" id="CHEBI:61386"/>
        <dbReference type="ChEBI" id="CHEBI:83905"/>
        <dbReference type="ChEBI" id="CHEBI:456216"/>
        <dbReference type="EC" id="6.3.2.10"/>
    </reaction>
</comment>
<dbReference type="GO" id="GO:0008766">
    <property type="term" value="F:UDP-N-acetylmuramoylalanyl-D-glutamyl-2,6-diaminopimelate-D-alanyl-D-alanine ligase activity"/>
    <property type="evidence" value="ECO:0007669"/>
    <property type="project" value="RHEA"/>
</dbReference>
<evidence type="ECO:0000256" key="10">
    <source>
        <dbReference type="HAMAP-Rule" id="MF_02019"/>
    </source>
</evidence>
<evidence type="ECO:0000256" key="4">
    <source>
        <dbReference type="ARBA" id="ARBA00022741"/>
    </source>
</evidence>
<keyword evidence="1 10" id="KW-0963">Cytoplasm</keyword>
<dbReference type="SUPFAM" id="SSF53623">
    <property type="entry name" value="MurD-like peptide ligases, catalytic domain"/>
    <property type="match status" value="1"/>
</dbReference>
<keyword evidence="5 10" id="KW-0067">ATP-binding</keyword>
<dbReference type="InterPro" id="IPR013221">
    <property type="entry name" value="Mur_ligase_cen"/>
</dbReference>
<dbReference type="SUPFAM" id="SSF63418">
    <property type="entry name" value="MurE/MurF N-terminal domain"/>
    <property type="match status" value="1"/>
</dbReference>
<evidence type="ECO:0000256" key="6">
    <source>
        <dbReference type="ARBA" id="ARBA00022960"/>
    </source>
</evidence>
<keyword evidence="4 10" id="KW-0547">Nucleotide-binding</keyword>
<dbReference type="STRING" id="209880.SAMN02910343_00464"/>
<dbReference type="Pfam" id="PF08245">
    <property type="entry name" value="Mur_ligase_M"/>
    <property type="match status" value="1"/>
</dbReference>
<feature type="domain" description="Mur ligase N-terminal catalytic" evidence="12">
    <location>
        <begin position="27"/>
        <end position="83"/>
    </location>
</feature>
<comment type="subcellular location">
    <subcellularLocation>
        <location evidence="10 11">Cytoplasm</location>
    </subcellularLocation>
</comment>
<evidence type="ECO:0000256" key="9">
    <source>
        <dbReference type="ARBA" id="ARBA00023316"/>
    </source>
</evidence>